<gene>
    <name evidence="2" type="ORF">ACFFHF_24215</name>
</gene>
<comment type="caution">
    <text evidence="2">The sequence shown here is derived from an EMBL/GenBank/DDBJ whole genome shotgun (WGS) entry which is preliminary data.</text>
</comment>
<feature type="compositionally biased region" description="Polar residues" evidence="1">
    <location>
        <begin position="182"/>
        <end position="191"/>
    </location>
</feature>
<dbReference type="PROSITE" id="PS51257">
    <property type="entry name" value="PROKAR_LIPOPROTEIN"/>
    <property type="match status" value="1"/>
</dbReference>
<feature type="region of interest" description="Disordered" evidence="1">
    <location>
        <begin position="177"/>
        <end position="216"/>
    </location>
</feature>
<dbReference type="RefSeq" id="WP_160546258.1">
    <property type="nucleotide sequence ID" value="NZ_JBHLUU010000128.1"/>
</dbReference>
<keyword evidence="3" id="KW-1185">Reference proteome</keyword>
<name>A0ABV6KY79_9BACI</name>
<evidence type="ECO:0000313" key="2">
    <source>
        <dbReference type="EMBL" id="MFC0478298.1"/>
    </source>
</evidence>
<evidence type="ECO:0000313" key="3">
    <source>
        <dbReference type="Proteomes" id="UP001589738"/>
    </source>
</evidence>
<dbReference type="InterPro" id="IPR019076">
    <property type="entry name" value="Spore_lipoprot_YhcN/YlaJ-like"/>
</dbReference>
<keyword evidence="2" id="KW-0449">Lipoprotein</keyword>
<reference evidence="2 3" key="1">
    <citation type="submission" date="2024-09" db="EMBL/GenBank/DDBJ databases">
        <authorList>
            <person name="Sun Q."/>
            <person name="Mori K."/>
        </authorList>
    </citation>
    <scope>NUCLEOTIDE SEQUENCE [LARGE SCALE GENOMIC DNA]</scope>
    <source>
        <strain evidence="2 3">CGMCC 1.9126</strain>
    </source>
</reference>
<dbReference type="EMBL" id="JBHLUU010000128">
    <property type="protein sequence ID" value="MFC0478298.1"/>
    <property type="molecule type" value="Genomic_DNA"/>
</dbReference>
<dbReference type="Proteomes" id="UP001589738">
    <property type="component" value="Unassembled WGS sequence"/>
</dbReference>
<proteinExistence type="predicted"/>
<protein>
    <submittedName>
        <fullName evidence="2">YhcN/YlaJ family sporulation lipoprotein</fullName>
    </submittedName>
</protein>
<evidence type="ECO:0000256" key="1">
    <source>
        <dbReference type="SAM" id="MobiDB-lite"/>
    </source>
</evidence>
<accession>A0ABV6KY79</accession>
<dbReference type="Pfam" id="PF09580">
    <property type="entry name" value="Spore_YhcN_YlaJ"/>
    <property type="match status" value="1"/>
</dbReference>
<sequence length="216" mass="24148">MKNSMIILGICAMTTLTACQNNLGRDDFQNERSNALSVNDPTGDIYNRDKDGSEDFGYVRHKKDEMARTQSQNHYAAIDREKVADIIGEYCTDVPNVDDISTLVTDEEVLIVYHTDSSDRNLTADQVKRMAMSVVPRWYHVYVSDNEALRPNVENFSNLGPKSANTETGIKQLIKQMLASPQGKSMSTGENANGEAQGELNEDMDKDDISQQMGRK</sequence>
<organism evidence="2 3">
    <name type="scientific">Robertmurraya beringensis</name>
    <dbReference type="NCBI Taxonomy" id="641660"/>
    <lineage>
        <taxon>Bacteria</taxon>
        <taxon>Bacillati</taxon>
        <taxon>Bacillota</taxon>
        <taxon>Bacilli</taxon>
        <taxon>Bacillales</taxon>
        <taxon>Bacillaceae</taxon>
        <taxon>Robertmurraya</taxon>
    </lineage>
</organism>